<dbReference type="Gene3D" id="3.30.565.10">
    <property type="entry name" value="Histidine kinase-like ATPase, C-terminal domain"/>
    <property type="match status" value="1"/>
</dbReference>
<dbReference type="Pfam" id="PF00512">
    <property type="entry name" value="HisKA"/>
    <property type="match status" value="1"/>
</dbReference>
<keyword evidence="14" id="KW-1185">Reference proteome</keyword>
<evidence type="ECO:0000256" key="7">
    <source>
        <dbReference type="ARBA" id="ARBA00022777"/>
    </source>
</evidence>
<dbReference type="Gene3D" id="1.10.287.130">
    <property type="match status" value="1"/>
</dbReference>
<dbReference type="PANTHER" id="PTHR43711:SF1">
    <property type="entry name" value="HISTIDINE KINASE 1"/>
    <property type="match status" value="1"/>
</dbReference>
<evidence type="ECO:0000256" key="8">
    <source>
        <dbReference type="ARBA" id="ARBA00022989"/>
    </source>
</evidence>
<name>A0ABQ3XDL3_9ACTN</name>
<keyword evidence="9" id="KW-0902">Two-component regulatory system</keyword>
<reference evidence="13 14" key="1">
    <citation type="submission" date="2021-01" db="EMBL/GenBank/DDBJ databases">
        <title>Whole genome shotgun sequence of Actinoplanes couchii NBRC 106145.</title>
        <authorList>
            <person name="Komaki H."/>
            <person name="Tamura T."/>
        </authorList>
    </citation>
    <scope>NUCLEOTIDE SEQUENCE [LARGE SCALE GENOMIC DNA]</scope>
    <source>
        <strain evidence="13 14">NBRC 106145</strain>
    </source>
</reference>
<dbReference type="SMART" id="SM00388">
    <property type="entry name" value="HisKA"/>
    <property type="match status" value="1"/>
</dbReference>
<evidence type="ECO:0000256" key="5">
    <source>
        <dbReference type="ARBA" id="ARBA00022679"/>
    </source>
</evidence>
<evidence type="ECO:0000256" key="4">
    <source>
        <dbReference type="ARBA" id="ARBA00022553"/>
    </source>
</evidence>
<dbReference type="InterPro" id="IPR003661">
    <property type="entry name" value="HisK_dim/P_dom"/>
</dbReference>
<dbReference type="InterPro" id="IPR003594">
    <property type="entry name" value="HATPase_dom"/>
</dbReference>
<protein>
    <recommendedName>
        <fullName evidence="3">histidine kinase</fullName>
        <ecNumber evidence="3">2.7.13.3</ecNumber>
    </recommendedName>
</protein>
<proteinExistence type="predicted"/>
<evidence type="ECO:0000256" key="2">
    <source>
        <dbReference type="ARBA" id="ARBA00004236"/>
    </source>
</evidence>
<dbReference type="EC" id="2.7.13.3" evidence="3"/>
<dbReference type="InterPro" id="IPR036097">
    <property type="entry name" value="HisK_dim/P_sf"/>
</dbReference>
<dbReference type="PANTHER" id="PTHR43711">
    <property type="entry name" value="TWO-COMPONENT HISTIDINE KINASE"/>
    <property type="match status" value="1"/>
</dbReference>
<evidence type="ECO:0000256" key="11">
    <source>
        <dbReference type="SAM" id="Phobius"/>
    </source>
</evidence>
<dbReference type="CDD" id="cd00082">
    <property type="entry name" value="HisKA"/>
    <property type="match status" value="1"/>
</dbReference>
<evidence type="ECO:0000256" key="10">
    <source>
        <dbReference type="SAM" id="MobiDB-lite"/>
    </source>
</evidence>
<feature type="domain" description="Histidine kinase" evidence="12">
    <location>
        <begin position="361"/>
        <end position="571"/>
    </location>
</feature>
<evidence type="ECO:0000256" key="6">
    <source>
        <dbReference type="ARBA" id="ARBA00022692"/>
    </source>
</evidence>
<accession>A0ABQ3XDL3</accession>
<feature type="transmembrane region" description="Helical" evidence="11">
    <location>
        <begin position="284"/>
        <end position="303"/>
    </location>
</feature>
<dbReference type="EMBL" id="BOMG01000060">
    <property type="protein sequence ID" value="GID56573.1"/>
    <property type="molecule type" value="Genomic_DNA"/>
</dbReference>
<dbReference type="SUPFAM" id="SSF55874">
    <property type="entry name" value="ATPase domain of HSP90 chaperone/DNA topoisomerase II/histidine kinase"/>
    <property type="match status" value="1"/>
</dbReference>
<gene>
    <name evidence="13" type="ORF">Aco03nite_049770</name>
</gene>
<dbReference type="InterPro" id="IPR003660">
    <property type="entry name" value="HAMP_dom"/>
</dbReference>
<evidence type="ECO:0000313" key="13">
    <source>
        <dbReference type="EMBL" id="GID56573.1"/>
    </source>
</evidence>
<dbReference type="SMART" id="SM00387">
    <property type="entry name" value="HATPase_c"/>
    <property type="match status" value="1"/>
</dbReference>
<dbReference type="InterPro" id="IPR050736">
    <property type="entry name" value="Sensor_HK_Regulatory"/>
</dbReference>
<keyword evidence="5" id="KW-0808">Transferase</keyword>
<evidence type="ECO:0000313" key="14">
    <source>
        <dbReference type="Proteomes" id="UP000612282"/>
    </source>
</evidence>
<sequence length="620" mass="66002">MRVTVWRRSLVVRLLATSTVIAVCAIAATAWLAVQTTTRTLRQEQGQELADDRALYDLLLGHAATHSNWDGVAALLHTGRTDRRFTLLAGDGTLIAETAPGPSLRDARPSALIDPLNVELSITGGTERIDPRAVGPYRLTAAEAEYSQERTLTQMLCLRSKGFERPVVTLPSGRAVVRDENSGTCEFPVRLTPTETGPLRELTAATARCAGLTAGAREIWFEPAGFGFTEDAPARGQRLRDCAFQARQAQLRPYVAPVVLLFVTDTDTATPPAYDLSRGNLTRIAIVTTGVLAAAILITVLAGRRLVRPLSRLTEAAVTAGEFPVPPDGRRDEIGHLAAALHDLESRRLAVERRRREMISDVAHELRTPLTTMRSWLEAAQDGLTPIDRPLVDLLLDEAVLLQRVINDLRDLAAADAGDLRLRPAGCDMAEVLRQVADAHRGPAAQAGVTLAVPESPPVPVTADPDRLRQILGNLVTNAVRHTPAGGTVTLRPLPDGAEVQDTGSGIPPDELPRIFDRFWRGDASRSRVTGGSGLGLPIARTLARAHGGDLTARSTPGAGSVFRLLLPAVAPGRLLPPAVAPGGLLPPAAGPGGLALPVVVPGDRADPPAGGRTQEMEDL</sequence>
<organism evidence="13 14">
    <name type="scientific">Actinoplanes couchii</name>
    <dbReference type="NCBI Taxonomy" id="403638"/>
    <lineage>
        <taxon>Bacteria</taxon>
        <taxon>Bacillati</taxon>
        <taxon>Actinomycetota</taxon>
        <taxon>Actinomycetes</taxon>
        <taxon>Micromonosporales</taxon>
        <taxon>Micromonosporaceae</taxon>
        <taxon>Actinoplanes</taxon>
    </lineage>
</organism>
<dbReference type="Pfam" id="PF02518">
    <property type="entry name" value="HATPase_c"/>
    <property type="match status" value="1"/>
</dbReference>
<dbReference type="CDD" id="cd00075">
    <property type="entry name" value="HATPase"/>
    <property type="match status" value="1"/>
</dbReference>
<keyword evidence="6 11" id="KW-0812">Transmembrane</keyword>
<keyword evidence="11" id="KW-0472">Membrane</keyword>
<evidence type="ECO:0000259" key="12">
    <source>
        <dbReference type="PROSITE" id="PS50109"/>
    </source>
</evidence>
<evidence type="ECO:0000256" key="3">
    <source>
        <dbReference type="ARBA" id="ARBA00012438"/>
    </source>
</evidence>
<keyword evidence="7 13" id="KW-0418">Kinase</keyword>
<dbReference type="SUPFAM" id="SSF47384">
    <property type="entry name" value="Homodimeric domain of signal transducing histidine kinase"/>
    <property type="match status" value="1"/>
</dbReference>
<dbReference type="InterPro" id="IPR036890">
    <property type="entry name" value="HATPase_C_sf"/>
</dbReference>
<dbReference type="Proteomes" id="UP000612282">
    <property type="component" value="Unassembled WGS sequence"/>
</dbReference>
<dbReference type="CDD" id="cd06225">
    <property type="entry name" value="HAMP"/>
    <property type="match status" value="1"/>
</dbReference>
<comment type="subcellular location">
    <subcellularLocation>
        <location evidence="2">Cell membrane</location>
    </subcellularLocation>
</comment>
<dbReference type="Pfam" id="PF00672">
    <property type="entry name" value="HAMP"/>
    <property type="match status" value="1"/>
</dbReference>
<comment type="catalytic activity">
    <reaction evidence="1">
        <text>ATP + protein L-histidine = ADP + protein N-phospho-L-histidine.</text>
        <dbReference type="EC" id="2.7.13.3"/>
    </reaction>
</comment>
<dbReference type="GO" id="GO:0016301">
    <property type="term" value="F:kinase activity"/>
    <property type="evidence" value="ECO:0007669"/>
    <property type="project" value="UniProtKB-KW"/>
</dbReference>
<keyword evidence="8 11" id="KW-1133">Transmembrane helix</keyword>
<dbReference type="Gene3D" id="6.10.340.10">
    <property type="match status" value="1"/>
</dbReference>
<comment type="caution">
    <text evidence="13">The sequence shown here is derived from an EMBL/GenBank/DDBJ whole genome shotgun (WGS) entry which is preliminary data.</text>
</comment>
<evidence type="ECO:0000256" key="1">
    <source>
        <dbReference type="ARBA" id="ARBA00000085"/>
    </source>
</evidence>
<feature type="transmembrane region" description="Helical" evidence="11">
    <location>
        <begin position="12"/>
        <end position="34"/>
    </location>
</feature>
<dbReference type="InterPro" id="IPR005467">
    <property type="entry name" value="His_kinase_dom"/>
</dbReference>
<dbReference type="PROSITE" id="PS50109">
    <property type="entry name" value="HIS_KIN"/>
    <property type="match status" value="1"/>
</dbReference>
<dbReference type="PRINTS" id="PR00344">
    <property type="entry name" value="BCTRLSENSOR"/>
</dbReference>
<feature type="region of interest" description="Disordered" evidence="10">
    <location>
        <begin position="486"/>
        <end position="508"/>
    </location>
</feature>
<keyword evidence="4" id="KW-0597">Phosphoprotein</keyword>
<evidence type="ECO:0000256" key="9">
    <source>
        <dbReference type="ARBA" id="ARBA00023012"/>
    </source>
</evidence>
<dbReference type="InterPro" id="IPR004358">
    <property type="entry name" value="Sig_transdc_His_kin-like_C"/>
</dbReference>